<dbReference type="PANTHER" id="PTHR12933">
    <property type="entry name" value="ORF PROTEIN-RELATED"/>
    <property type="match status" value="1"/>
</dbReference>
<dbReference type="InterPro" id="IPR010678">
    <property type="entry name" value="UTP25"/>
</dbReference>
<name>A0A4Y7JDT4_PAPSO</name>
<gene>
    <name evidence="7" type="ORF">C5167_006566</name>
</gene>
<feature type="compositionally biased region" description="Acidic residues" evidence="4">
    <location>
        <begin position="157"/>
        <end position="172"/>
    </location>
</feature>
<keyword evidence="8" id="KW-1185">Reference proteome</keyword>
<feature type="region of interest" description="Disordered" evidence="4">
    <location>
        <begin position="1"/>
        <end position="71"/>
    </location>
</feature>
<dbReference type="Pfam" id="PF22916">
    <property type="entry name" value="UTP25_NTPase-like"/>
    <property type="match status" value="1"/>
</dbReference>
<keyword evidence="3" id="KW-0539">Nucleus</keyword>
<dbReference type="GO" id="GO:0034511">
    <property type="term" value="F:U3 snoRNA binding"/>
    <property type="evidence" value="ECO:0007669"/>
    <property type="project" value="InterPro"/>
</dbReference>
<dbReference type="OMA" id="QNWAHLE"/>
<evidence type="ECO:0000313" key="8">
    <source>
        <dbReference type="Proteomes" id="UP000316621"/>
    </source>
</evidence>
<feature type="compositionally biased region" description="Basic and acidic residues" evidence="4">
    <location>
        <begin position="55"/>
        <end position="71"/>
    </location>
</feature>
<evidence type="ECO:0000256" key="2">
    <source>
        <dbReference type="ARBA" id="ARBA00009223"/>
    </source>
</evidence>
<feature type="compositionally biased region" description="Basic residues" evidence="4">
    <location>
        <begin position="1"/>
        <end position="12"/>
    </location>
</feature>
<dbReference type="Pfam" id="PF06862">
    <property type="entry name" value="Utp25_C"/>
    <property type="match status" value="1"/>
</dbReference>
<evidence type="ECO:0008006" key="9">
    <source>
        <dbReference type="Google" id="ProtNLM"/>
    </source>
</evidence>
<comment type="similarity">
    <text evidence="2">Belongs to the UTP25 family.</text>
</comment>
<accession>A0A4Y7JDT4</accession>
<evidence type="ECO:0000256" key="3">
    <source>
        <dbReference type="ARBA" id="ARBA00023242"/>
    </source>
</evidence>
<dbReference type="PANTHER" id="PTHR12933:SF0">
    <property type="entry name" value="U3 SMALL NUCLEOLAR RNA-ASSOCIATED PROTEIN 25 HOMOLOG"/>
    <property type="match status" value="1"/>
</dbReference>
<protein>
    <recommendedName>
        <fullName evidence="9">U3 small nucleolar RNA-associated protein 25</fullName>
    </recommendedName>
</protein>
<evidence type="ECO:0000313" key="7">
    <source>
        <dbReference type="EMBL" id="RZC59263.1"/>
    </source>
</evidence>
<feature type="domain" description="UTP25 C-terminal" evidence="5">
    <location>
        <begin position="520"/>
        <end position="697"/>
    </location>
</feature>
<evidence type="ECO:0000259" key="6">
    <source>
        <dbReference type="Pfam" id="PF22916"/>
    </source>
</evidence>
<evidence type="ECO:0000259" key="5">
    <source>
        <dbReference type="Pfam" id="PF06862"/>
    </source>
</evidence>
<dbReference type="GO" id="GO:0019843">
    <property type="term" value="F:rRNA binding"/>
    <property type="evidence" value="ECO:0007669"/>
    <property type="project" value="TreeGrafter"/>
</dbReference>
<dbReference type="STRING" id="3469.A0A4Y7JDT4"/>
<dbReference type="Proteomes" id="UP000316621">
    <property type="component" value="Chromosome 4"/>
</dbReference>
<dbReference type="EMBL" id="CM010718">
    <property type="protein sequence ID" value="RZC59263.1"/>
    <property type="molecule type" value="Genomic_DNA"/>
</dbReference>
<evidence type="ECO:0000256" key="4">
    <source>
        <dbReference type="SAM" id="MobiDB-lite"/>
    </source>
</evidence>
<feature type="compositionally biased region" description="Acidic residues" evidence="4">
    <location>
        <begin position="106"/>
        <end position="140"/>
    </location>
</feature>
<dbReference type="AlphaFoldDB" id="A0A4Y7JDT4"/>
<evidence type="ECO:0000256" key="1">
    <source>
        <dbReference type="ARBA" id="ARBA00004604"/>
    </source>
</evidence>
<dbReference type="Gramene" id="RZC59263">
    <property type="protein sequence ID" value="RZC59263"/>
    <property type="gene ID" value="C5167_006566"/>
</dbReference>
<dbReference type="GO" id="GO:0032040">
    <property type="term" value="C:small-subunit processome"/>
    <property type="evidence" value="ECO:0007669"/>
    <property type="project" value="TreeGrafter"/>
</dbReference>
<dbReference type="InterPro" id="IPR053940">
    <property type="entry name" value="UTP25_NTPase-like"/>
</dbReference>
<dbReference type="GO" id="GO:0000462">
    <property type="term" value="P:maturation of SSU-rRNA from tricistronic rRNA transcript (SSU-rRNA, 5.8S rRNA, LSU-rRNA)"/>
    <property type="evidence" value="ECO:0007669"/>
    <property type="project" value="TreeGrafter"/>
</dbReference>
<sequence>MAGPYGRKRGRERSKSEEKNVKSKQFKKKNGRMEHKFACSPSPSSSPEISSEEEEPRRSVASEELVVHREPSIYNNLLNTLGKGSGSFANFYKNRQRDEAGISHSDEDDDDENGTAEVKEESEEGSDGESDQSDSMEADVQEPTQSYIIDGEASATDQEDDDDLEVNGETDTDSSVVSSSFNLHLGHILSTDEVAGLTEKQWKYKWKVPAVGSSTAIWIGTGECLQEVQIIVTYSTVTRNPSTLKEARKRIQLNHVFKTRDFVTKNEAKLAKHPENVREEVVNSEKYLDHGFTRPKVLIVLPYASIALRVIKRLITLTPSSHKVNVEYTDRFLKEFDTAENDVSEDVHDGERLKIRKSSKPSDYKALFGGINNDLFMLGIKFTRRSIKLYSDFYSSDIIVASPLGLVNKIEAAQINKEKDVDYLSSIEVLIVDHADVIYMQNWAHLNTVVEKLNQIPAKQHGTDVMRIRKWYLDGYAKFYRQTILLGSFPNPEINSLFNQLCVNYQGKVKSVTEYKGVLPKVLLQVRQMYERFDVTSIAEAADARFDYFTKKVFPKIKDSLQGGTMLFISSYFEYVRVRNFMQSQNASFCMISEYTKQSDISRARIWFFEGKQKIMLYTERAHFYHRYKIRGIRNLIIYSLPERKEFYPELVNMIEESDNRNCTVLFSRLDQLRLERIIGSTSTKRLTSSEKNLFVFC</sequence>
<organism evidence="7 8">
    <name type="scientific">Papaver somniferum</name>
    <name type="common">Opium poppy</name>
    <dbReference type="NCBI Taxonomy" id="3469"/>
    <lineage>
        <taxon>Eukaryota</taxon>
        <taxon>Viridiplantae</taxon>
        <taxon>Streptophyta</taxon>
        <taxon>Embryophyta</taxon>
        <taxon>Tracheophyta</taxon>
        <taxon>Spermatophyta</taxon>
        <taxon>Magnoliopsida</taxon>
        <taxon>Ranunculales</taxon>
        <taxon>Papaveraceae</taxon>
        <taxon>Papaveroideae</taxon>
        <taxon>Papaver</taxon>
    </lineage>
</organism>
<feature type="region of interest" description="Disordered" evidence="4">
    <location>
        <begin position="100"/>
        <end position="175"/>
    </location>
</feature>
<dbReference type="InterPro" id="IPR027417">
    <property type="entry name" value="P-loop_NTPase"/>
</dbReference>
<dbReference type="Gene3D" id="3.40.50.300">
    <property type="entry name" value="P-loop containing nucleotide triphosphate hydrolases"/>
    <property type="match status" value="1"/>
</dbReference>
<reference evidence="7 8" key="1">
    <citation type="journal article" date="2018" name="Science">
        <title>The opium poppy genome and morphinan production.</title>
        <authorList>
            <person name="Guo L."/>
            <person name="Winzer T."/>
            <person name="Yang X."/>
            <person name="Li Y."/>
            <person name="Ning Z."/>
            <person name="He Z."/>
            <person name="Teodor R."/>
            <person name="Lu Y."/>
            <person name="Bowser T.A."/>
            <person name="Graham I.A."/>
            <person name="Ye K."/>
        </authorList>
    </citation>
    <scope>NUCLEOTIDE SEQUENCE [LARGE SCALE GENOMIC DNA]</scope>
    <source>
        <strain evidence="8">cv. HN1</strain>
        <tissue evidence="7">Leaves</tissue>
    </source>
</reference>
<dbReference type="InterPro" id="IPR053939">
    <property type="entry name" value="UTP25_C"/>
</dbReference>
<comment type="subcellular location">
    <subcellularLocation>
        <location evidence="1">Nucleus</location>
        <location evidence="1">Nucleolus</location>
    </subcellularLocation>
</comment>
<feature type="domain" description="UTP25 NTP hydrolase-like" evidence="6">
    <location>
        <begin position="239"/>
        <end position="509"/>
    </location>
</feature>
<proteinExistence type="inferred from homology"/>
<feature type="compositionally biased region" description="Low complexity" evidence="4">
    <location>
        <begin position="40"/>
        <end position="49"/>
    </location>
</feature>